<feature type="domain" description="TOG" evidence="5">
    <location>
        <begin position="1405"/>
        <end position="1635"/>
    </location>
</feature>
<dbReference type="SUPFAM" id="SSF48371">
    <property type="entry name" value="ARM repeat"/>
    <property type="match status" value="3"/>
</dbReference>
<dbReference type="PROSITE" id="PS50077">
    <property type="entry name" value="HEAT_REPEAT"/>
    <property type="match status" value="4"/>
</dbReference>
<dbReference type="GO" id="GO:0005829">
    <property type="term" value="C:cytosol"/>
    <property type="evidence" value="ECO:0007669"/>
    <property type="project" value="TreeGrafter"/>
</dbReference>
<dbReference type="GO" id="GO:1904688">
    <property type="term" value="P:regulation of cytoplasmic translational initiation"/>
    <property type="evidence" value="ECO:0007669"/>
    <property type="project" value="UniProtKB-ARBA"/>
</dbReference>
<dbReference type="InterPro" id="IPR016024">
    <property type="entry name" value="ARM-type_fold"/>
</dbReference>
<dbReference type="Pfam" id="PF24993">
    <property type="entry name" value="GNC1_N"/>
    <property type="match status" value="1"/>
</dbReference>
<dbReference type="Pfam" id="PF12074">
    <property type="entry name" value="Gcn1_N"/>
    <property type="match status" value="2"/>
</dbReference>
<dbReference type="Pfam" id="PF23271">
    <property type="entry name" value="HEAT_GCN1"/>
    <property type="match status" value="1"/>
</dbReference>
<dbReference type="InterPro" id="IPR021133">
    <property type="entry name" value="HEAT_type_2"/>
</dbReference>
<dbReference type="InterPro" id="IPR034085">
    <property type="entry name" value="TOG"/>
</dbReference>
<feature type="repeat" description="HEAT" evidence="4">
    <location>
        <begin position="2039"/>
        <end position="2076"/>
    </location>
</feature>
<reference evidence="7" key="1">
    <citation type="submission" date="2023-07" db="EMBL/GenBank/DDBJ databases">
        <title>A draft genome of Kazachstania heterogenica Y-27499.</title>
        <authorList>
            <person name="Donic C."/>
            <person name="Kralova J.S."/>
            <person name="Fidel L."/>
            <person name="Ben-Dor S."/>
            <person name="Jung S."/>
        </authorList>
    </citation>
    <scope>NUCLEOTIDE SEQUENCE [LARGE SCALE GENOMIC DNA]</scope>
    <source>
        <strain evidence="7">Y27499</strain>
    </source>
</reference>
<dbReference type="InterPro" id="IPR056810">
    <property type="entry name" value="GNC1-like_N"/>
</dbReference>
<gene>
    <name evidence="6" type="ORF">RI543_004041</name>
</gene>
<organism evidence="6 7">
    <name type="scientific">Arxiozyma heterogenica</name>
    <dbReference type="NCBI Taxonomy" id="278026"/>
    <lineage>
        <taxon>Eukaryota</taxon>
        <taxon>Fungi</taxon>
        <taxon>Dikarya</taxon>
        <taxon>Ascomycota</taxon>
        <taxon>Saccharomycotina</taxon>
        <taxon>Saccharomycetes</taxon>
        <taxon>Saccharomycetales</taxon>
        <taxon>Saccharomycetaceae</taxon>
        <taxon>Arxiozyma</taxon>
    </lineage>
</organism>
<dbReference type="GO" id="GO:0030295">
    <property type="term" value="F:protein kinase activator activity"/>
    <property type="evidence" value="ECO:0007669"/>
    <property type="project" value="UniProtKB-ARBA"/>
</dbReference>
<dbReference type="Pfam" id="PF25801">
    <property type="entry name" value="HEAT_GCN1_C_2"/>
    <property type="match status" value="1"/>
</dbReference>
<dbReference type="InterPro" id="IPR022716">
    <property type="entry name" value="Gcn1_N"/>
</dbReference>
<keyword evidence="2" id="KW-0677">Repeat</keyword>
<evidence type="ECO:0000259" key="5">
    <source>
        <dbReference type="SMART" id="SM01349"/>
    </source>
</evidence>
<dbReference type="Pfam" id="PF24916">
    <property type="entry name" value="HEAT_GCN1_fung"/>
    <property type="match status" value="1"/>
</dbReference>
<dbReference type="Gene3D" id="1.25.10.10">
    <property type="entry name" value="Leucine-rich Repeat Variant"/>
    <property type="match status" value="5"/>
</dbReference>
<comment type="similarity">
    <text evidence="1">Belongs to the GCN1 family.</text>
</comment>
<dbReference type="Pfam" id="PF24984">
    <property type="entry name" value="HEAT_EF3_GNC1"/>
    <property type="match status" value="1"/>
</dbReference>
<evidence type="ECO:0000256" key="2">
    <source>
        <dbReference type="ARBA" id="ARBA00022737"/>
    </source>
</evidence>
<feature type="repeat" description="HEAT" evidence="4">
    <location>
        <begin position="1576"/>
        <end position="1614"/>
    </location>
</feature>
<evidence type="ECO:0000313" key="6">
    <source>
        <dbReference type="EMBL" id="KAK5778379.1"/>
    </source>
</evidence>
<evidence type="ECO:0000256" key="1">
    <source>
        <dbReference type="ARBA" id="ARBA00007366"/>
    </source>
</evidence>
<feature type="repeat" description="HEAT" evidence="4">
    <location>
        <begin position="1688"/>
        <end position="1733"/>
    </location>
</feature>
<protein>
    <recommendedName>
        <fullName evidence="3">eIF-2-alpha kinase activator GCN1</fullName>
    </recommendedName>
</protein>
<dbReference type="InterPro" id="IPR057546">
    <property type="entry name" value="HEAT_GCN1"/>
</dbReference>
<feature type="repeat" description="HEAT" evidence="4">
    <location>
        <begin position="1497"/>
        <end position="1535"/>
    </location>
</feature>
<dbReference type="FunFam" id="1.25.10.10:FF:000090">
    <property type="entry name" value="eIF-2-alpha kinase activator GCN1"/>
    <property type="match status" value="1"/>
</dbReference>
<evidence type="ECO:0000256" key="3">
    <source>
        <dbReference type="ARBA" id="ARBA00072275"/>
    </source>
</evidence>
<dbReference type="PANTHER" id="PTHR23346">
    <property type="entry name" value="TRANSLATIONAL ACTIVATOR GCN1-RELATED"/>
    <property type="match status" value="1"/>
</dbReference>
<dbReference type="Proteomes" id="UP001306508">
    <property type="component" value="Unassembled WGS sequence"/>
</dbReference>
<evidence type="ECO:0000256" key="4">
    <source>
        <dbReference type="PROSITE-ProRule" id="PRU00103"/>
    </source>
</evidence>
<dbReference type="InterPro" id="IPR056809">
    <property type="entry name" value="HEAT_GCN1_fung"/>
</dbReference>
<dbReference type="GO" id="GO:0034198">
    <property type="term" value="P:cellular response to amino acid starvation"/>
    <property type="evidence" value="ECO:0007669"/>
    <property type="project" value="TreeGrafter"/>
</dbReference>
<comment type="caution">
    <text evidence="6">The sequence shown here is derived from an EMBL/GenBank/DDBJ whole genome shotgun (WGS) entry which is preliminary data.</text>
</comment>
<sequence>MNSFKVFNPISLEATSNMTKLTTFTNETLNKVDTNPLKNTLRSSLAYRFLAALIVEFLNKKLCYISNKKHYPNLFTKKNKLLKPDTLAQKINKEILDTQLGSQVMESRCHDSLVAQRIPFLESLHSLIKSETLEISQLGFISAILLKTFTVYCDTESKKIVKEIFKDILSLEPQLLEKYVQFILLQTNKNVGSRAIVDYTNLLEWVNLFIEFISHDKEQFEKYAPKLLEALCYVGTCIESFLAANEPDKKNITEKNQHSVRLYKYLLQSTKKTFVQCLTSTEYSVSYVNDIARSVLDEYVKNKLPITGIVIVMGALTSAILQLSQSHPALYNLLKENYCEKYCKFIAKEVILSKTPPSTFCQKLFLSPFINEFLTEDTFKSEILPNIEKANLRSPELGFAITNEFYSAIDSRKVDLLNIFVTSKLIAQTFSSLKSSKETVRKITLESLYTLLSTICSETTKVEDLSKFVGEVFKNIKSNLNADYKALASKILFQIPKFSTDASEKIALNLSNYILKESNENALMLMLDAFYAHYFSLQKSSPEINKTIESGFKEKKLIIRKLWLIGYLKNIEHACSELLENFENQCFEFFTEVLNNENKHEHKSLLASMEYLNKEYTRIPDKFNLVVNNIPNKAFLGDLLVNTTISTSLTVSDRLRAADLLNHLFKKNPLTFGLSVIKSLEKKIQTVSTHEDEKISFRYITPIFKAISQPIEDKESSIKVLVESVVVCQYPFQLKNGWAGLVLNAKLDPSLIVSENRETFMENIDDITKSANLVNKEYYRCALNAAAYLAFINPFVITPCLIKLLETDLDLEPLTKISDEDIMIWKGEEGTMVVDVLEKGMAKKISHKNSKDYETLKWEQDVRKMQAKKNTVKYTKEEQLLVNQQLEKESQIRSNIWSIVSHLIRSMELIQKLSADATLVDNGVHKWYPIAVSKLLQLAKISNTSKIIDDMVITTFLKLSENASERLGTFKLFIGLSILRVNNINNIPENYVEEPLEELLSRVLFKIKFVSNQQPLDPITLTYLLPLLINVLEEGRNVALKNANKPVLKTEFVEEDKEEEHLLLAMDIISAHSSVFEDPSIPRVSIIDVLLSLLTLASKAKMAKECFNALCQSISVAPTNFDLNIILSKLLSPNSFVRSTILEALDNEFELEPFMKWSTEVFICRFESDEANRELADFLWEFNKFVINKDLMDSLLSHFNQEDSGLRLFTARAYAAGAFALEKEQPGSLHTFTKKLLAFYQEKAKPLEDIIDEFGLVVVTAAERKDPWQERSTSAIALKELAAGFTDDSDDVVSVIKFLVEDGALGDINSLVCQEIKEAGIEIIAKYGSKNSEKLIPIFEESLKSGTSITIKENVSILYGTLARYLKNNNPRISIIVERLLATLDTPSSDVQQAIGECIAPLVFQFKDKVQDYINNLMGKLLDPAVPTALRKGAAWGIAGLVKGYGISALSEFDIIRNTIEASEDKREAKRRESVAFLYEYFSISLKRFFEPYVIEILPNILKNLGDSVPEVRNATAEATKAIMSNTTSFGVSKLIPVAISNLDEISWRTKRGSVELLGNMAYLDPAQLSASLSTIVPQIVGVLNDSHKEVRKAADESLNRFGEVIRNPEIQQLVPVLIKAIGDPTKYTEDALDALIQTQFVHYIDGPSLALIIHVIHRGMHDRSANTKRKACKIVGNMAILVDTKDLIPYLQQLIEEVEIAMVDPVPNTRATAARALGALVERLGEEQFPDLIPRLLDTLKDESKSGDCLGSAQALAEVISGLGIDKLEELLPTILDGVSSSRTYIKEGFMPLLLFIPICFGAQFAPYINQIIQPILAGLADVNEDIQQNALKAGKLIVKNYATKAIDLLLPELERGMFDENERIRLSSVQLTGELLFQVTGISSKNSFNEEESEYHGEISNKIVDILGKERRDRVLAALFVCRNDTSGIVRASTVDIWKALVPNTPRTVKEVLPTLTGIIVTNLASSSEVLRNIAAQALGDMVRRVGGNALSQLLPTLEASLQESINPDSRQGVCIALHELIESAHVESLVEFQSLIVSIIRQTLTDNDESVRQAAASAFDVYQSVTGKIAIDEIIPYLLHLLESSDNGEFALLGLQEIMSTKSEVIFPILIPTLLAPPIDSFRASALGSLAEVAGTALYKRLSTIINALVESLVSTESSQESDSLKTALDKILLSVTDEDGLHPLLQQIMSLVKNDDVEKRVVILERLPNFFQSTVLDIDMYIPDFVSHSILCLDDDNPRIMKSTFAALSVLIQKVDKPMLEKLIIPAKQSLQLVGTQGQDLAAFSLPKGPNCVLPIFLHGLMYGSSDEREASALAIADIVSKTPAANLKPYVSVITGPLIRVVGERFNSDIKAAILYALNILFVKIPQFLRPFIPQLQRTFVKSLSDASNETLRLRAAKALGTLIEYQPRVDPLVNELVNGAKQTEDEGVKTAMLKALLEVVTKAGSKLTEASKTNIINLVEEQMLSSNDKLAIAYAKLIGSLSEILSSDEARKILQEKVLSVPLDGKSGKFAILVLNSFLKDAPNHIFQEDLLQQFVNYILSAINSPDIELSEHGVIAAGKLLLLIGESKSPYSKVKNESKFGLNEEQIKKIIDTLSVATLKPVSNSNDVRRLSLVVIRTTARYKLNECIKPYLDTLGLSVFSCLRDPIIPIKLAAEKAYLAIFQLIEDIDMKEFTEWFNKISDGKTSLDNIVGTIVQVRSIGDYTKRVGKRLANVERERIAAGGDAEAMYSDRFEDENEIWAVGNVEIKSDL</sequence>
<name>A0AAN7ZRP0_9SACH</name>
<dbReference type="Pfam" id="PF24987">
    <property type="entry name" value="HEAT_EF3_N"/>
    <property type="match status" value="1"/>
</dbReference>
<evidence type="ECO:0000313" key="7">
    <source>
        <dbReference type="Proteomes" id="UP001306508"/>
    </source>
</evidence>
<dbReference type="InterPro" id="IPR011989">
    <property type="entry name" value="ARM-like"/>
</dbReference>
<dbReference type="EMBL" id="JAWIZZ010000053">
    <property type="protein sequence ID" value="KAK5778379.1"/>
    <property type="molecule type" value="Genomic_DNA"/>
</dbReference>
<keyword evidence="7" id="KW-1185">Reference proteome</keyword>
<dbReference type="PANTHER" id="PTHR23346:SF7">
    <property type="entry name" value="STALLED RIBOSOME SENSOR GCN1"/>
    <property type="match status" value="1"/>
</dbReference>
<accession>A0AAN7ZRP0</accession>
<proteinExistence type="inferred from homology"/>
<dbReference type="SMART" id="SM01349">
    <property type="entry name" value="TOG"/>
    <property type="match status" value="1"/>
</dbReference>